<keyword evidence="3" id="KW-1185">Reference proteome</keyword>
<evidence type="ECO:0000313" key="3">
    <source>
        <dbReference type="Proteomes" id="UP000265520"/>
    </source>
</evidence>
<reference evidence="2 3" key="1">
    <citation type="journal article" date="2018" name="Front. Plant Sci.">
        <title>Red Clover (Trifolium pratense) and Zigzag Clover (T. medium) - A Picture of Genomic Similarities and Differences.</title>
        <authorList>
            <person name="Dluhosova J."/>
            <person name="Istvanek J."/>
            <person name="Nedelnik J."/>
            <person name="Repkova J."/>
        </authorList>
    </citation>
    <scope>NUCLEOTIDE SEQUENCE [LARGE SCALE GENOMIC DNA]</scope>
    <source>
        <strain evidence="3">cv. 10/8</strain>
        <tissue evidence="2">Leaf</tissue>
    </source>
</reference>
<feature type="region of interest" description="Disordered" evidence="1">
    <location>
        <begin position="39"/>
        <end position="67"/>
    </location>
</feature>
<organism evidence="2 3">
    <name type="scientific">Trifolium medium</name>
    <dbReference type="NCBI Taxonomy" id="97028"/>
    <lineage>
        <taxon>Eukaryota</taxon>
        <taxon>Viridiplantae</taxon>
        <taxon>Streptophyta</taxon>
        <taxon>Embryophyta</taxon>
        <taxon>Tracheophyta</taxon>
        <taxon>Spermatophyta</taxon>
        <taxon>Magnoliopsida</taxon>
        <taxon>eudicotyledons</taxon>
        <taxon>Gunneridae</taxon>
        <taxon>Pentapetalae</taxon>
        <taxon>rosids</taxon>
        <taxon>fabids</taxon>
        <taxon>Fabales</taxon>
        <taxon>Fabaceae</taxon>
        <taxon>Papilionoideae</taxon>
        <taxon>50 kb inversion clade</taxon>
        <taxon>NPAAA clade</taxon>
        <taxon>Hologalegina</taxon>
        <taxon>IRL clade</taxon>
        <taxon>Trifolieae</taxon>
        <taxon>Trifolium</taxon>
    </lineage>
</organism>
<evidence type="ECO:0000256" key="1">
    <source>
        <dbReference type="SAM" id="MobiDB-lite"/>
    </source>
</evidence>
<dbReference type="AlphaFoldDB" id="A0A392R998"/>
<dbReference type="Proteomes" id="UP000265520">
    <property type="component" value="Unassembled WGS sequence"/>
</dbReference>
<name>A0A392R998_9FABA</name>
<dbReference type="EMBL" id="LXQA010197099">
    <property type="protein sequence ID" value="MCI32604.1"/>
    <property type="molecule type" value="Genomic_DNA"/>
</dbReference>
<proteinExistence type="predicted"/>
<comment type="caution">
    <text evidence="2">The sequence shown here is derived from an EMBL/GenBank/DDBJ whole genome shotgun (WGS) entry which is preliminary data.</text>
</comment>
<accession>A0A392R998</accession>
<feature type="non-terminal residue" evidence="2">
    <location>
        <position position="79"/>
    </location>
</feature>
<sequence length="79" mass="8567">MVGVFRYLNNAKKKASIHQKISNSNNSADVIMKPTLSVSSDENSGLDMTASDQQIPRRASKRLAGIKAGPLPELKTIRA</sequence>
<protein>
    <submittedName>
        <fullName evidence="2">Uncharacterized protein</fullName>
    </submittedName>
</protein>
<evidence type="ECO:0000313" key="2">
    <source>
        <dbReference type="EMBL" id="MCI32604.1"/>
    </source>
</evidence>